<evidence type="ECO:0000313" key="2">
    <source>
        <dbReference type="Proteomes" id="UP000006251"/>
    </source>
</evidence>
<name>K7A584_9ALTE</name>
<dbReference type="InterPro" id="IPR026368">
    <property type="entry name" value="SWIM_PBPRA1643"/>
</dbReference>
<evidence type="ECO:0000313" key="1">
    <source>
        <dbReference type="EMBL" id="GAC30645.1"/>
    </source>
</evidence>
<comment type="caution">
    <text evidence="1">The sequence shown here is derived from an EMBL/GenBank/DDBJ whole genome shotgun (WGS) entry which is preliminary data.</text>
</comment>
<dbReference type="NCBIfam" id="TIGR04102">
    <property type="entry name" value="SWIM_PBPRA1643"/>
    <property type="match status" value="1"/>
</dbReference>
<sequence length="118" mass="13144">MSDKFFFQGRQDARQSNLKFGYERNANRIPGSKKYPLSLVVTSEERKQEVQSAVAEAHLFAEVKIDSSEGAVESIFELTALLDRKQAVKVVKVPARNDPCNCGSGKKYKKCCALTLTV</sequence>
<dbReference type="InterPro" id="IPR004027">
    <property type="entry name" value="SEC_C_motif"/>
</dbReference>
<keyword evidence="2" id="KW-1185">Reference proteome</keyword>
<proteinExistence type="predicted"/>
<dbReference type="Proteomes" id="UP000006251">
    <property type="component" value="Unassembled WGS sequence"/>
</dbReference>
<protein>
    <submittedName>
        <fullName evidence="1">SecC motif-containing protein</fullName>
    </submittedName>
</protein>
<dbReference type="RefSeq" id="WP_006015090.1">
    <property type="nucleotide sequence ID" value="NZ_BAEQ01000065.1"/>
</dbReference>
<dbReference type="STRING" id="1121922.GCA_000428905_03333"/>
<dbReference type="AlphaFoldDB" id="K7A584"/>
<dbReference type="SUPFAM" id="SSF103642">
    <property type="entry name" value="Sec-C motif"/>
    <property type="match status" value="1"/>
</dbReference>
<dbReference type="Gene3D" id="3.10.450.50">
    <property type="match status" value="1"/>
</dbReference>
<reference evidence="2" key="1">
    <citation type="journal article" date="2014" name="Environ. Microbiol.">
        <title>Comparative genomics of the marine bacterial genus Glaciecola reveals the high degree of genomic diversity and genomic characteristic for cold adaptation.</title>
        <authorList>
            <person name="Qin Q.L."/>
            <person name="Xie B.B."/>
            <person name="Yu Y."/>
            <person name="Shu Y.L."/>
            <person name="Rong J.C."/>
            <person name="Zhang Y.J."/>
            <person name="Zhao D.L."/>
            <person name="Chen X.L."/>
            <person name="Zhang X.Y."/>
            <person name="Chen B."/>
            <person name="Zhou B.C."/>
            <person name="Zhang Y.Z."/>
        </authorList>
    </citation>
    <scope>NUCLEOTIDE SEQUENCE [LARGE SCALE GENOMIC DNA]</scope>
    <source>
        <strain evidence="2">ACAM 615</strain>
    </source>
</reference>
<gene>
    <name evidence="1" type="ORF">GPAL_3805</name>
</gene>
<dbReference type="Pfam" id="PF02810">
    <property type="entry name" value="SEC-C"/>
    <property type="match status" value="1"/>
</dbReference>
<organism evidence="1 2">
    <name type="scientific">Brumicola pallidula DSM 14239 = ACAM 615</name>
    <dbReference type="NCBI Taxonomy" id="1121922"/>
    <lineage>
        <taxon>Bacteria</taxon>
        <taxon>Pseudomonadati</taxon>
        <taxon>Pseudomonadota</taxon>
        <taxon>Gammaproteobacteria</taxon>
        <taxon>Alteromonadales</taxon>
        <taxon>Alteromonadaceae</taxon>
        <taxon>Brumicola</taxon>
    </lineage>
</organism>
<accession>K7A584</accession>
<dbReference type="EMBL" id="BAEQ01000065">
    <property type="protein sequence ID" value="GAC30645.1"/>
    <property type="molecule type" value="Genomic_DNA"/>
</dbReference>
<dbReference type="OrthoDB" id="570299at2"/>